<keyword evidence="2" id="KW-1185">Reference proteome</keyword>
<name>A0A1X9SFG6_9CAUD</name>
<proteinExistence type="predicted"/>
<organism evidence="1 2">
    <name type="scientific">Acinetobacter phage WCHABP1</name>
    <dbReference type="NCBI Taxonomy" id="1983409"/>
    <lineage>
        <taxon>Viruses</taxon>
        <taxon>Duplodnaviria</taxon>
        <taxon>Heunggongvirae</taxon>
        <taxon>Uroviricota</taxon>
        <taxon>Caudoviricetes</taxon>
        <taxon>Obolenskvirus</taxon>
        <taxon>Obolenskvirus WCHABP1</taxon>
    </lineage>
</organism>
<reference evidence="1" key="1">
    <citation type="submission" date="2017-08" db="EMBL/GenBank/DDBJ databases">
        <title>The complete genome of Acinetobacter baumannii phage WCHABP1.</title>
        <authorList>
            <person name="Zhou W."/>
            <person name="Feng Y."/>
            <person name="Zong Z."/>
        </authorList>
    </citation>
    <scope>NUCLEOTIDE SEQUENCE [LARGE SCALE GENOMIC DNA]</scope>
</reference>
<accession>A0A1X9SFG6</accession>
<dbReference type="OrthoDB" id="4144at10239"/>
<dbReference type="Proteomes" id="UP000223264">
    <property type="component" value="Segment"/>
</dbReference>
<sequence length="330" mass="36849">MNSYDIHVLNQRYNMNLNPNSTVLAMDDINGGVAQTIANSGVPAFLSTFIVPGFIETLTAPMVLGETFGERQMGSSAELQITVAISELYGQTSSYGDYNDNGMSENNVNWEYRQPYRYQTNITIGELEQERAAQARIPLAEQKIKAATLTLNQTQNYIYIYGVAGLKNYGLLNDPSLLPDSVGANWYNLTSEQLYNEVLRLYTQLVEQSNGVFADQNAKMTLIMPPVMKAKLHAVNQFGLNAWKTIKENFPNLEVIGVPQYSTDAGEKIQLVVNSFMGQDTLDLAFVEKLRVHAVDVRTSSWYQKRSQSTLGAIIYRPFLIANQLATNTP</sequence>
<dbReference type="EMBL" id="KY829116">
    <property type="protein sequence ID" value="ARQ94748.1"/>
    <property type="molecule type" value="Genomic_DNA"/>
</dbReference>
<protein>
    <submittedName>
        <fullName evidence="1">Capsid protein</fullName>
    </submittedName>
</protein>
<evidence type="ECO:0000313" key="2">
    <source>
        <dbReference type="Proteomes" id="UP000223264"/>
    </source>
</evidence>
<gene>
    <name evidence="1" type="ORF">ABP1_00027</name>
</gene>
<evidence type="ECO:0000313" key="1">
    <source>
        <dbReference type="EMBL" id="ARQ94748.1"/>
    </source>
</evidence>